<protein>
    <submittedName>
        <fullName evidence="1">Galactose-binding domain-like, Armadillo-type fold protein</fullName>
    </submittedName>
</protein>
<dbReference type="PANTHER" id="PTHR35833:SF1">
    <property type="entry name" value="GALACTOSE-BINDING DOMAIN-CONTAINING PROTEIN"/>
    <property type="match status" value="1"/>
</dbReference>
<keyword evidence="2" id="KW-1185">Reference proteome</keyword>
<dbReference type="AlphaFoldDB" id="A0A2U1MEE4"/>
<dbReference type="PANTHER" id="PTHR35833">
    <property type="entry name" value="GALACTOSE-BINDING DOMAIN-LIKE, ARMADILLO-TYPE FOLD PROTEIN-RELATED"/>
    <property type="match status" value="1"/>
</dbReference>
<gene>
    <name evidence="1" type="ORF">CTI12_AA387860</name>
</gene>
<evidence type="ECO:0000313" key="1">
    <source>
        <dbReference type="EMBL" id="PWA59607.1"/>
    </source>
</evidence>
<proteinExistence type="predicted"/>
<comment type="caution">
    <text evidence="1">The sequence shown here is derived from an EMBL/GenBank/DDBJ whole genome shotgun (WGS) entry which is preliminary data.</text>
</comment>
<organism evidence="1 2">
    <name type="scientific">Artemisia annua</name>
    <name type="common">Sweet wormwood</name>
    <dbReference type="NCBI Taxonomy" id="35608"/>
    <lineage>
        <taxon>Eukaryota</taxon>
        <taxon>Viridiplantae</taxon>
        <taxon>Streptophyta</taxon>
        <taxon>Embryophyta</taxon>
        <taxon>Tracheophyta</taxon>
        <taxon>Spermatophyta</taxon>
        <taxon>Magnoliopsida</taxon>
        <taxon>eudicotyledons</taxon>
        <taxon>Gunneridae</taxon>
        <taxon>Pentapetalae</taxon>
        <taxon>asterids</taxon>
        <taxon>campanulids</taxon>
        <taxon>Asterales</taxon>
        <taxon>Asteraceae</taxon>
        <taxon>Asteroideae</taxon>
        <taxon>Anthemideae</taxon>
        <taxon>Artemisiinae</taxon>
        <taxon>Artemisia</taxon>
    </lineage>
</organism>
<evidence type="ECO:0000313" key="2">
    <source>
        <dbReference type="Proteomes" id="UP000245207"/>
    </source>
</evidence>
<sequence length="238" mass="27075">MLRSTSVSVTFDLSHTPICDLTGGVNIFGDTMHSSDNDHIEVSLAGESMLSKRMMSRLTCGERRWRKLSGCCGASYDPNDGCLVASRMEICVSISLLQKKASKFFLRILREKPKLYPFRLLTVCFTENEHTIFISIGMNELEVVGSSGNNPRDYPDIIQTTIAISAKEKQVLAKLISVQSYFDFFYKKTDEKLMEIDDAEIEMDLLRKDQSVQDSSNNVPDWRKLPFLASYEKEDKRL</sequence>
<dbReference type="EMBL" id="PKPP01005577">
    <property type="protein sequence ID" value="PWA59607.1"/>
    <property type="molecule type" value="Genomic_DNA"/>
</dbReference>
<name>A0A2U1MEE4_ARTAN</name>
<reference evidence="1 2" key="1">
    <citation type="journal article" date="2018" name="Mol. Plant">
        <title>The genome of Artemisia annua provides insight into the evolution of Asteraceae family and artemisinin biosynthesis.</title>
        <authorList>
            <person name="Shen Q."/>
            <person name="Zhang L."/>
            <person name="Liao Z."/>
            <person name="Wang S."/>
            <person name="Yan T."/>
            <person name="Shi P."/>
            <person name="Liu M."/>
            <person name="Fu X."/>
            <person name="Pan Q."/>
            <person name="Wang Y."/>
            <person name="Lv Z."/>
            <person name="Lu X."/>
            <person name="Zhang F."/>
            <person name="Jiang W."/>
            <person name="Ma Y."/>
            <person name="Chen M."/>
            <person name="Hao X."/>
            <person name="Li L."/>
            <person name="Tang Y."/>
            <person name="Lv G."/>
            <person name="Zhou Y."/>
            <person name="Sun X."/>
            <person name="Brodelius P.E."/>
            <person name="Rose J.K.C."/>
            <person name="Tang K."/>
        </authorList>
    </citation>
    <scope>NUCLEOTIDE SEQUENCE [LARGE SCALE GENOMIC DNA]</scope>
    <source>
        <strain evidence="2">cv. Huhao1</strain>
        <tissue evidence="1">Leaf</tissue>
    </source>
</reference>
<dbReference type="Proteomes" id="UP000245207">
    <property type="component" value="Unassembled WGS sequence"/>
</dbReference>
<accession>A0A2U1MEE4</accession>